<dbReference type="Proteomes" id="UP001165121">
    <property type="component" value="Unassembled WGS sequence"/>
</dbReference>
<accession>A0A9W6YLY0</accession>
<evidence type="ECO:0000313" key="3">
    <source>
        <dbReference type="Proteomes" id="UP001165121"/>
    </source>
</evidence>
<evidence type="ECO:0000313" key="2">
    <source>
        <dbReference type="EMBL" id="GMG15883.1"/>
    </source>
</evidence>
<name>A0A9W6YLY0_9STRA</name>
<gene>
    <name evidence="2" type="ORF">Pfra01_002957800</name>
</gene>
<comment type="caution">
    <text evidence="2">The sequence shown here is derived from an EMBL/GenBank/DDBJ whole genome shotgun (WGS) entry which is preliminary data.</text>
</comment>
<dbReference type="EMBL" id="BSXT01018907">
    <property type="protein sequence ID" value="GMG15883.1"/>
    <property type="molecule type" value="Genomic_DNA"/>
</dbReference>
<dbReference type="AlphaFoldDB" id="A0A9W6YLY0"/>
<sequence length="147" mass="15727">MEHPEDSRDPDGPQTPNGDVDMHGCGENGPMSETDPSQEPHRHATSPVAPSYGAPDEIAPNSAISATAGDDGEDEAVQLLKVVPPAIQLGQHRLDCSTFDMDNGDKHETEIVVPLTEDRARDILQACFNNKVIPTMLLLRHAVGGSL</sequence>
<keyword evidence="3" id="KW-1185">Reference proteome</keyword>
<proteinExistence type="predicted"/>
<reference evidence="2" key="1">
    <citation type="submission" date="2023-04" db="EMBL/GenBank/DDBJ databases">
        <title>Phytophthora fragariaefolia NBRC 109709.</title>
        <authorList>
            <person name="Ichikawa N."/>
            <person name="Sato H."/>
            <person name="Tonouchi N."/>
        </authorList>
    </citation>
    <scope>NUCLEOTIDE SEQUENCE</scope>
    <source>
        <strain evidence="2">NBRC 109709</strain>
    </source>
</reference>
<protein>
    <submittedName>
        <fullName evidence="2">Unnamed protein product</fullName>
    </submittedName>
</protein>
<organism evidence="2 3">
    <name type="scientific">Phytophthora fragariaefolia</name>
    <dbReference type="NCBI Taxonomy" id="1490495"/>
    <lineage>
        <taxon>Eukaryota</taxon>
        <taxon>Sar</taxon>
        <taxon>Stramenopiles</taxon>
        <taxon>Oomycota</taxon>
        <taxon>Peronosporomycetes</taxon>
        <taxon>Peronosporales</taxon>
        <taxon>Peronosporaceae</taxon>
        <taxon>Phytophthora</taxon>
    </lineage>
</organism>
<feature type="compositionally biased region" description="Basic and acidic residues" evidence="1">
    <location>
        <begin position="1"/>
        <end position="11"/>
    </location>
</feature>
<feature type="region of interest" description="Disordered" evidence="1">
    <location>
        <begin position="1"/>
        <end position="71"/>
    </location>
</feature>
<evidence type="ECO:0000256" key="1">
    <source>
        <dbReference type="SAM" id="MobiDB-lite"/>
    </source>
</evidence>